<dbReference type="EMBL" id="CP060716">
    <property type="protein sequence ID" value="QNN62155.1"/>
    <property type="molecule type" value="Genomic_DNA"/>
</dbReference>
<name>A0A7G9S2T0_9MICO</name>
<gene>
    <name evidence="2" type="ORF">H9L06_07590</name>
</gene>
<sequence>MIENETAQPERLAQFRAEWPAVSGSDVRAEDPRAYRSASTGAFLLLPAVVLSLVTIVYFLDLPFALPSWLDSVWGLVTVTVSFGAIGVWIIALALLSKPSNARSGCNRRSAPTPAVRSVDLGVRLLCLRGAAHLSVCAWADPRLVIGSGRPRM</sequence>
<keyword evidence="1" id="KW-1133">Transmembrane helix</keyword>
<organism evidence="2 3">
    <name type="scientific">Leucobacter denitrificans</name>
    <dbReference type="NCBI Taxonomy" id="683042"/>
    <lineage>
        <taxon>Bacteria</taxon>
        <taxon>Bacillati</taxon>
        <taxon>Actinomycetota</taxon>
        <taxon>Actinomycetes</taxon>
        <taxon>Micrococcales</taxon>
        <taxon>Microbacteriaceae</taxon>
        <taxon>Leucobacter</taxon>
    </lineage>
</organism>
<reference evidence="2 3" key="1">
    <citation type="submission" date="2020-08" db="EMBL/GenBank/DDBJ databases">
        <title>Genome sequence of Leucobacter denitrificans KACC 14055T.</title>
        <authorList>
            <person name="Hyun D.-W."/>
            <person name="Bae J.-W."/>
        </authorList>
    </citation>
    <scope>NUCLEOTIDE SEQUENCE [LARGE SCALE GENOMIC DNA]</scope>
    <source>
        <strain evidence="2 3">KACC 14055</strain>
    </source>
</reference>
<keyword evidence="3" id="KW-1185">Reference proteome</keyword>
<proteinExistence type="predicted"/>
<dbReference type="KEGG" id="ldn:H9L06_07590"/>
<feature type="transmembrane region" description="Helical" evidence="1">
    <location>
        <begin position="42"/>
        <end position="60"/>
    </location>
</feature>
<evidence type="ECO:0000256" key="1">
    <source>
        <dbReference type="SAM" id="Phobius"/>
    </source>
</evidence>
<keyword evidence="1" id="KW-0812">Transmembrane</keyword>
<dbReference type="Proteomes" id="UP000515934">
    <property type="component" value="Chromosome"/>
</dbReference>
<evidence type="ECO:0000313" key="3">
    <source>
        <dbReference type="Proteomes" id="UP000515934"/>
    </source>
</evidence>
<dbReference type="AlphaFoldDB" id="A0A7G9S2T0"/>
<accession>A0A7G9S2T0</accession>
<dbReference type="RefSeq" id="WP_187554626.1">
    <property type="nucleotide sequence ID" value="NZ_CP060716.1"/>
</dbReference>
<protein>
    <submittedName>
        <fullName evidence="2">Uncharacterized protein</fullName>
    </submittedName>
</protein>
<keyword evidence="1" id="KW-0472">Membrane</keyword>
<feature type="transmembrane region" description="Helical" evidence="1">
    <location>
        <begin position="72"/>
        <end position="96"/>
    </location>
</feature>
<evidence type="ECO:0000313" key="2">
    <source>
        <dbReference type="EMBL" id="QNN62155.1"/>
    </source>
</evidence>